<evidence type="ECO:0000313" key="3">
    <source>
        <dbReference type="Proteomes" id="UP000325081"/>
    </source>
</evidence>
<sequence>MGHCSEASHQVIPPSCDKTCPKLRPVQERDARVGRPNDKGTDLSSRDRKRVPSELNLVLNAKRTIASFLNGVKERIRTILLNSRDAVKRCGSACLSNRVVSFGWSRLPVLALRRLRPHFEQRRRNKYRLDANQFHRSRHSAQKDVQVKGSRPRRTSLSASGDIASKQQGPKQARDSNIKKGTKICSELLTLAWYLLFARGQEWSERALRERIVWRERWLATPALVEERAELICHDCAAPVKASGKAHLSGLNPGRPISVPLVVKEYKSGTFVKLIGAALPRFANERVKIPPDQDGFGKWSVRGCSFWALLEVVVTKKGVTQVYGILCPSRSRYMFGLLWIVEEHWLGTGLH</sequence>
<feature type="region of interest" description="Disordered" evidence="1">
    <location>
        <begin position="27"/>
        <end position="49"/>
    </location>
</feature>
<name>A0A5A7Q297_STRAF</name>
<evidence type="ECO:0000256" key="1">
    <source>
        <dbReference type="SAM" id="MobiDB-lite"/>
    </source>
</evidence>
<feature type="region of interest" description="Disordered" evidence="1">
    <location>
        <begin position="130"/>
        <end position="177"/>
    </location>
</feature>
<dbReference type="AlphaFoldDB" id="A0A5A7Q297"/>
<gene>
    <name evidence="2" type="ORF">STAS_15514</name>
</gene>
<reference evidence="3" key="1">
    <citation type="journal article" date="2019" name="Curr. Biol.">
        <title>Genome Sequence of Striga asiatica Provides Insight into the Evolution of Plant Parasitism.</title>
        <authorList>
            <person name="Yoshida S."/>
            <person name="Kim S."/>
            <person name="Wafula E.K."/>
            <person name="Tanskanen J."/>
            <person name="Kim Y.M."/>
            <person name="Honaas L."/>
            <person name="Yang Z."/>
            <person name="Spallek T."/>
            <person name="Conn C.E."/>
            <person name="Ichihashi Y."/>
            <person name="Cheong K."/>
            <person name="Cui S."/>
            <person name="Der J.P."/>
            <person name="Gundlach H."/>
            <person name="Jiao Y."/>
            <person name="Hori C."/>
            <person name="Ishida J.K."/>
            <person name="Kasahara H."/>
            <person name="Kiba T."/>
            <person name="Kim M.S."/>
            <person name="Koo N."/>
            <person name="Laohavisit A."/>
            <person name="Lee Y.H."/>
            <person name="Lumba S."/>
            <person name="McCourt P."/>
            <person name="Mortimer J.C."/>
            <person name="Mutuku J.M."/>
            <person name="Nomura T."/>
            <person name="Sasaki-Sekimoto Y."/>
            <person name="Seto Y."/>
            <person name="Wang Y."/>
            <person name="Wakatake T."/>
            <person name="Sakakibara H."/>
            <person name="Demura T."/>
            <person name="Yamaguchi S."/>
            <person name="Yoneyama K."/>
            <person name="Manabe R.I."/>
            <person name="Nelson D.C."/>
            <person name="Schulman A.H."/>
            <person name="Timko M.P."/>
            <person name="dePamphilis C.W."/>
            <person name="Choi D."/>
            <person name="Shirasu K."/>
        </authorList>
    </citation>
    <scope>NUCLEOTIDE SEQUENCE [LARGE SCALE GENOMIC DNA]</scope>
    <source>
        <strain evidence="3">cv. UVA1</strain>
    </source>
</reference>
<feature type="compositionally biased region" description="Polar residues" evidence="1">
    <location>
        <begin position="155"/>
        <end position="170"/>
    </location>
</feature>
<dbReference type="Proteomes" id="UP000325081">
    <property type="component" value="Unassembled WGS sequence"/>
</dbReference>
<keyword evidence="2" id="KW-0808">Transferase</keyword>
<evidence type="ECO:0000313" key="2">
    <source>
        <dbReference type="EMBL" id="GER38986.1"/>
    </source>
</evidence>
<protein>
    <submittedName>
        <fullName evidence="2">Methionyl-tRNA formyltransferase</fullName>
    </submittedName>
</protein>
<keyword evidence="3" id="KW-1185">Reference proteome</keyword>
<dbReference type="EMBL" id="BKCP01005572">
    <property type="protein sequence ID" value="GER38986.1"/>
    <property type="molecule type" value="Genomic_DNA"/>
</dbReference>
<proteinExistence type="predicted"/>
<organism evidence="2 3">
    <name type="scientific">Striga asiatica</name>
    <name type="common">Asiatic witchweed</name>
    <name type="synonym">Buchnera asiatica</name>
    <dbReference type="NCBI Taxonomy" id="4170"/>
    <lineage>
        <taxon>Eukaryota</taxon>
        <taxon>Viridiplantae</taxon>
        <taxon>Streptophyta</taxon>
        <taxon>Embryophyta</taxon>
        <taxon>Tracheophyta</taxon>
        <taxon>Spermatophyta</taxon>
        <taxon>Magnoliopsida</taxon>
        <taxon>eudicotyledons</taxon>
        <taxon>Gunneridae</taxon>
        <taxon>Pentapetalae</taxon>
        <taxon>asterids</taxon>
        <taxon>lamiids</taxon>
        <taxon>Lamiales</taxon>
        <taxon>Orobanchaceae</taxon>
        <taxon>Buchnereae</taxon>
        <taxon>Striga</taxon>
    </lineage>
</organism>
<comment type="caution">
    <text evidence="2">The sequence shown here is derived from an EMBL/GenBank/DDBJ whole genome shotgun (WGS) entry which is preliminary data.</text>
</comment>
<dbReference type="GO" id="GO:0016740">
    <property type="term" value="F:transferase activity"/>
    <property type="evidence" value="ECO:0007669"/>
    <property type="project" value="UniProtKB-KW"/>
</dbReference>
<accession>A0A5A7Q297</accession>